<organism evidence="3 4">
    <name type="scientific">Thermovirga lienii (strain ATCC BAA-1197 / DSM 17291 / Cas60314)</name>
    <dbReference type="NCBI Taxonomy" id="580340"/>
    <lineage>
        <taxon>Bacteria</taxon>
        <taxon>Thermotogati</taxon>
        <taxon>Synergistota</taxon>
        <taxon>Synergistia</taxon>
        <taxon>Synergistales</taxon>
        <taxon>Thermovirgaceae</taxon>
        <taxon>Thermovirga</taxon>
    </lineage>
</organism>
<dbReference type="EMBL" id="CP003096">
    <property type="protein sequence ID" value="AER67091.1"/>
    <property type="molecule type" value="Genomic_DNA"/>
</dbReference>
<reference evidence="4" key="1">
    <citation type="submission" date="2011-10" db="EMBL/GenBank/DDBJ databases">
        <title>The complete genome of chromosome of Thermovirga lienii DSM 17291.</title>
        <authorList>
            <consortium name="US DOE Joint Genome Institute (JGI-PGF)"/>
            <person name="Lucas S."/>
            <person name="Copeland A."/>
            <person name="Lapidus A."/>
            <person name="Glavina del Rio T."/>
            <person name="Dalin E."/>
            <person name="Tice H."/>
            <person name="Bruce D."/>
            <person name="Goodwin L."/>
            <person name="Pitluck S."/>
            <person name="Peters L."/>
            <person name="Mikhailova N."/>
            <person name="Saunders E."/>
            <person name="Kyrpides N."/>
            <person name="Mavromatis K."/>
            <person name="Ivanova N."/>
            <person name="Last F.I."/>
            <person name="Brettin T."/>
            <person name="Detter J.C."/>
            <person name="Han C."/>
            <person name="Larimer F."/>
            <person name="Land M."/>
            <person name="Hauser L."/>
            <person name="Markowitz V."/>
            <person name="Cheng J.-F."/>
            <person name="Hugenholtz P."/>
            <person name="Woyke T."/>
            <person name="Wu D."/>
            <person name="Spring S."/>
            <person name="Schroeder M."/>
            <person name="Brambilla E.-M."/>
            <person name="Klenk H.-P."/>
            <person name="Eisen J.A."/>
        </authorList>
    </citation>
    <scope>NUCLEOTIDE SEQUENCE [LARGE SCALE GENOMIC DNA]</scope>
    <source>
        <strain evidence="4">ATCC BAA-1197 / DSM 17291 / Cas60314</strain>
    </source>
</reference>
<name>G7V6H8_THELD</name>
<feature type="domain" description="Urease accessory protein UreH-like transmembrane" evidence="2">
    <location>
        <begin position="10"/>
        <end position="217"/>
    </location>
</feature>
<evidence type="ECO:0000259" key="2">
    <source>
        <dbReference type="Pfam" id="PF13386"/>
    </source>
</evidence>
<dbReference type="OrthoDB" id="43562at2"/>
<dbReference type="Pfam" id="PF13386">
    <property type="entry name" value="DsbD_2"/>
    <property type="match status" value="1"/>
</dbReference>
<feature type="transmembrane region" description="Helical" evidence="1">
    <location>
        <begin position="167"/>
        <end position="190"/>
    </location>
</feature>
<dbReference type="InterPro" id="IPR051790">
    <property type="entry name" value="Cytochrome_c-biogenesis_DsbD"/>
</dbReference>
<dbReference type="NCBIfam" id="NF040495">
    <property type="entry name" value="tranport_ArsG"/>
    <property type="match status" value="1"/>
</dbReference>
<sequence length="228" mass="24579">MEGIVQVFSALWLGILASISPCPFASNLAAFSFIEKDCTNHREVLKAGLSYTLGRIATFTFLGFLISQGTSHISIISMALQKHGNMFLGPILVIVGVFVLDLLEIPPLKITSRMRAYKFYVGGPKSAFLMGILFALALCPVSAALFFGGLVPLAVRAKSYLLLPATFGLGSALPVSIMALSLSIGISAFIKSEQQLQRIQTWAKTVTGSAMIIIGLYFCFAYNLKIIT</sequence>
<proteinExistence type="predicted"/>
<evidence type="ECO:0000313" key="3">
    <source>
        <dbReference type="EMBL" id="AER67091.1"/>
    </source>
</evidence>
<dbReference type="AlphaFoldDB" id="G7V6H8"/>
<feature type="transmembrane region" description="Helical" evidence="1">
    <location>
        <begin position="12"/>
        <end position="34"/>
    </location>
</feature>
<protein>
    <submittedName>
        <fullName evidence="3">Cytochrome c biogenesis protein transmembrane region</fullName>
    </submittedName>
</protein>
<keyword evidence="1" id="KW-1133">Transmembrane helix</keyword>
<gene>
    <name evidence="3" type="ordered locus">Tlie_1362</name>
</gene>
<dbReference type="PANTHER" id="PTHR31272:SF4">
    <property type="entry name" value="CYTOCHROME C-TYPE BIOGENESIS PROTEIN HI_1454-RELATED"/>
    <property type="match status" value="1"/>
</dbReference>
<dbReference type="InterPro" id="IPR039447">
    <property type="entry name" value="UreH-like_TM_dom"/>
</dbReference>
<feature type="transmembrane region" description="Helical" evidence="1">
    <location>
        <begin position="202"/>
        <end position="224"/>
    </location>
</feature>
<keyword evidence="1 3" id="KW-0812">Transmembrane</keyword>
<accession>G7V6H8</accession>
<feature type="transmembrane region" description="Helical" evidence="1">
    <location>
        <begin position="127"/>
        <end position="155"/>
    </location>
</feature>
<reference evidence="3 4" key="2">
    <citation type="journal article" date="2012" name="Stand. Genomic Sci.">
        <title>Genome sequence of the moderately thermophilic, amino-acid-degrading and sulfur-reducing bacterium Thermovirga lienii type strain (Cas60314(T)).</title>
        <authorList>
            <person name="Goker M."/>
            <person name="Saunders E."/>
            <person name="Lapidus A."/>
            <person name="Nolan M."/>
            <person name="Lucas S."/>
            <person name="Hammon N."/>
            <person name="Deshpande S."/>
            <person name="Cheng J.F."/>
            <person name="Han C."/>
            <person name="Tapia R."/>
            <person name="Goodwin L.A."/>
            <person name="Pitluck S."/>
            <person name="Liolios K."/>
            <person name="Mavromatis K."/>
            <person name="Pagani I."/>
            <person name="Ivanova N."/>
            <person name="Mikhailova N."/>
            <person name="Pati A."/>
            <person name="Chen A."/>
            <person name="Palaniappan K."/>
            <person name="Land M."/>
            <person name="Chang Y.J."/>
            <person name="Jeffries C.D."/>
            <person name="Brambilla E.M."/>
            <person name="Rohde M."/>
            <person name="Spring S."/>
            <person name="Detter J.C."/>
            <person name="Woyke T."/>
            <person name="Bristow J."/>
            <person name="Eisen J.A."/>
            <person name="Markowitz V."/>
            <person name="Hugenholtz P."/>
            <person name="Kyrpides N.C."/>
            <person name="Klenk H.P."/>
        </authorList>
    </citation>
    <scope>NUCLEOTIDE SEQUENCE [LARGE SCALE GENOMIC DNA]</scope>
    <source>
        <strain evidence="4">ATCC BAA-1197 / DSM 17291 / Cas60314</strain>
    </source>
</reference>
<dbReference type="KEGG" id="tli:Tlie_1362"/>
<keyword evidence="4" id="KW-1185">Reference proteome</keyword>
<dbReference type="PANTHER" id="PTHR31272">
    <property type="entry name" value="CYTOCHROME C-TYPE BIOGENESIS PROTEIN HI_1454-RELATED"/>
    <property type="match status" value="1"/>
</dbReference>
<evidence type="ECO:0000313" key="4">
    <source>
        <dbReference type="Proteomes" id="UP000005868"/>
    </source>
</evidence>
<dbReference type="Proteomes" id="UP000005868">
    <property type="component" value="Chromosome"/>
</dbReference>
<dbReference type="STRING" id="580340.Tlie_1362"/>
<dbReference type="HOGENOM" id="CLU_087516_1_0_0"/>
<feature type="transmembrane region" description="Helical" evidence="1">
    <location>
        <begin position="86"/>
        <end position="106"/>
    </location>
</feature>
<feature type="transmembrane region" description="Helical" evidence="1">
    <location>
        <begin position="55"/>
        <end position="80"/>
    </location>
</feature>
<keyword evidence="1" id="KW-0472">Membrane</keyword>
<dbReference type="eggNOG" id="COG0785">
    <property type="taxonomic scope" value="Bacteria"/>
</dbReference>
<evidence type="ECO:0000256" key="1">
    <source>
        <dbReference type="SAM" id="Phobius"/>
    </source>
</evidence>